<gene>
    <name evidence="5" type="ORF">LMG19083_02192</name>
</gene>
<proteinExistence type="predicted"/>
<reference evidence="5 6" key="1">
    <citation type="submission" date="2023-07" db="EMBL/GenBank/DDBJ databases">
        <authorList>
            <person name="Peeters C."/>
        </authorList>
    </citation>
    <scope>NUCLEOTIDE SEQUENCE [LARGE SCALE GENOMIC DNA]</scope>
    <source>
        <strain evidence="5 6">LMG 19083</strain>
    </source>
</reference>
<dbReference type="GO" id="GO:0061990">
    <property type="term" value="F:beta-ketodecanoyl-[acyl-carrier-protein] synthase activity"/>
    <property type="evidence" value="ECO:0007669"/>
    <property type="project" value="UniProtKB-EC"/>
</dbReference>
<organism evidence="5 6">
    <name type="scientific">Ralstonia psammae</name>
    <dbReference type="NCBI Taxonomy" id="3058598"/>
    <lineage>
        <taxon>Bacteria</taxon>
        <taxon>Pseudomonadati</taxon>
        <taxon>Pseudomonadota</taxon>
        <taxon>Betaproteobacteria</taxon>
        <taxon>Burkholderiales</taxon>
        <taxon>Burkholderiaceae</taxon>
        <taxon>Ralstonia</taxon>
    </lineage>
</organism>
<evidence type="ECO:0000259" key="3">
    <source>
        <dbReference type="Pfam" id="PF08541"/>
    </source>
</evidence>
<evidence type="ECO:0000313" key="6">
    <source>
        <dbReference type="Proteomes" id="UP001189813"/>
    </source>
</evidence>
<keyword evidence="2 5" id="KW-0012">Acyltransferase</keyword>
<dbReference type="PANTHER" id="PTHR34069:SF2">
    <property type="entry name" value="BETA-KETOACYL-[ACYL-CARRIER-PROTEIN] SYNTHASE III"/>
    <property type="match status" value="1"/>
</dbReference>
<dbReference type="NCBIfam" id="NF005703">
    <property type="entry name" value="PRK07515.1"/>
    <property type="match status" value="1"/>
</dbReference>
<dbReference type="InterPro" id="IPR013751">
    <property type="entry name" value="ACP_syn_III_N"/>
</dbReference>
<dbReference type="SUPFAM" id="SSF53901">
    <property type="entry name" value="Thiolase-like"/>
    <property type="match status" value="1"/>
</dbReference>
<dbReference type="EC" id="2.3.1.207" evidence="5"/>
<dbReference type="Pfam" id="PF08541">
    <property type="entry name" value="ACP_syn_III_C"/>
    <property type="match status" value="1"/>
</dbReference>
<evidence type="ECO:0000256" key="2">
    <source>
        <dbReference type="ARBA" id="ARBA00023315"/>
    </source>
</evidence>
<feature type="domain" description="Beta-ketoacyl-[acyl-carrier-protein] synthase III C-terminal" evidence="3">
    <location>
        <begin position="305"/>
        <end position="394"/>
    </location>
</feature>
<dbReference type="Pfam" id="PF08545">
    <property type="entry name" value="ACP_syn_III"/>
    <property type="match status" value="1"/>
</dbReference>
<dbReference type="CDD" id="cd00830">
    <property type="entry name" value="KAS_III"/>
    <property type="match status" value="1"/>
</dbReference>
<evidence type="ECO:0000313" key="5">
    <source>
        <dbReference type="EMBL" id="CAJ0791732.1"/>
    </source>
</evidence>
<dbReference type="Gene3D" id="3.40.47.10">
    <property type="match status" value="2"/>
</dbReference>
<feature type="domain" description="Beta-ketoacyl-[acyl-carrier-protein] synthase III N-terminal" evidence="4">
    <location>
        <begin position="173"/>
        <end position="240"/>
    </location>
</feature>
<sequence>MPQPALLGRCAIVAATKNEHIPGMHDVVISGTGLWVAPEVITNEELVASYNAYAQRYNAQHAAAIAAGELAALAESSAEFIEKASGIRQRYVIDKAGVLDPTRMRPHLTPRPDDALSLQAEIGVAAAREALAAAGRDAADVDMLICATSNFQRPYPALGVEIQNGIGAGGYAFDMNVACSSATFGLEQAINAVRSGTARAALVVSPEITSGHLDWKDRDCHFIFGDVCTAVLVERAEDTRSADAWRVLGTQCATRFSNNIRNNAGYLSRSEDRNPEDRDQLFHQEGRKVFKEVCPMAAEHIAGHLHQLGHAPADVRRFWLHQANLAMNQLIGKRLLGHDASADEAPVILDEFANTASAGSIIAFHRHRADLKPGDLGMICSFGAGYSIGSVAVQKL</sequence>
<dbReference type="InterPro" id="IPR013747">
    <property type="entry name" value="ACP_syn_III_C"/>
</dbReference>
<name>A0ABM9JFJ6_9RALS</name>
<evidence type="ECO:0000256" key="1">
    <source>
        <dbReference type="ARBA" id="ARBA00022679"/>
    </source>
</evidence>
<accession>A0ABM9JFJ6</accession>
<keyword evidence="6" id="KW-1185">Reference proteome</keyword>
<dbReference type="Proteomes" id="UP001189813">
    <property type="component" value="Unassembled WGS sequence"/>
</dbReference>
<comment type="caution">
    <text evidence="5">The sequence shown here is derived from an EMBL/GenBank/DDBJ whole genome shotgun (WGS) entry which is preliminary data.</text>
</comment>
<dbReference type="PANTHER" id="PTHR34069">
    <property type="entry name" value="3-OXOACYL-[ACYL-CARRIER-PROTEIN] SYNTHASE 3"/>
    <property type="match status" value="1"/>
</dbReference>
<dbReference type="EMBL" id="CATZBU010000004">
    <property type="protein sequence ID" value="CAJ0791732.1"/>
    <property type="molecule type" value="Genomic_DNA"/>
</dbReference>
<evidence type="ECO:0000259" key="4">
    <source>
        <dbReference type="Pfam" id="PF08545"/>
    </source>
</evidence>
<dbReference type="InterPro" id="IPR016039">
    <property type="entry name" value="Thiolase-like"/>
</dbReference>
<protein>
    <submittedName>
        <fullName evidence="5">Beta-ketodecanoyl-[acyl-carrier-protein] synthase</fullName>
        <ecNumber evidence="5">2.3.1.207</ecNumber>
    </submittedName>
</protein>
<keyword evidence="1 5" id="KW-0808">Transferase</keyword>